<dbReference type="Proteomes" id="UP000281549">
    <property type="component" value="Unassembled WGS sequence"/>
</dbReference>
<reference evidence="2" key="1">
    <citation type="journal article" date="2018" name="Nat. Microbiol.">
        <title>Leveraging single-cell genomics to expand the fungal tree of life.</title>
        <authorList>
            <person name="Ahrendt S.R."/>
            <person name="Quandt C.A."/>
            <person name="Ciobanu D."/>
            <person name="Clum A."/>
            <person name="Salamov A."/>
            <person name="Andreopoulos B."/>
            <person name="Cheng J.F."/>
            <person name="Woyke T."/>
            <person name="Pelin A."/>
            <person name="Henrissat B."/>
            <person name="Reynolds N.K."/>
            <person name="Benny G.L."/>
            <person name="Smith M.E."/>
            <person name="James T.Y."/>
            <person name="Grigoriev I.V."/>
        </authorList>
    </citation>
    <scope>NUCLEOTIDE SEQUENCE [LARGE SCALE GENOMIC DNA]</scope>
    <source>
        <strain evidence="2">CSF55</strain>
    </source>
</reference>
<gene>
    <name evidence="1" type="ORF">ROZALSC1DRAFT_26074</name>
</gene>
<protein>
    <submittedName>
        <fullName evidence="1">Uncharacterized protein</fullName>
    </submittedName>
</protein>
<organism evidence="1 2">
    <name type="scientific">Rozella allomycis (strain CSF55)</name>
    <dbReference type="NCBI Taxonomy" id="988480"/>
    <lineage>
        <taxon>Eukaryota</taxon>
        <taxon>Fungi</taxon>
        <taxon>Fungi incertae sedis</taxon>
        <taxon>Cryptomycota</taxon>
        <taxon>Cryptomycota incertae sedis</taxon>
        <taxon>Rozella</taxon>
    </lineage>
</organism>
<evidence type="ECO:0000313" key="1">
    <source>
        <dbReference type="EMBL" id="RKP15767.1"/>
    </source>
</evidence>
<sequence length="154" mass="17520">MEPTSEFDEVASNLSTLDPVQILKNLKDRADELRLAVSLFAKQALECPPEAFPEAHAKLEEAKLQLNSMTTEVVTKPTDDEKDAKVVAQVFKLYPKMKVTEKSLNSMEEYVRKFERIVDAHSLSINQAKKLLTLLSHDVDRIAQWVARFNDLHP</sequence>
<feature type="non-terminal residue" evidence="1">
    <location>
        <position position="154"/>
    </location>
</feature>
<accession>A0A4P9Y998</accession>
<dbReference type="EMBL" id="ML007778">
    <property type="protein sequence ID" value="RKP15767.1"/>
    <property type="molecule type" value="Genomic_DNA"/>
</dbReference>
<proteinExistence type="predicted"/>
<evidence type="ECO:0000313" key="2">
    <source>
        <dbReference type="Proteomes" id="UP000281549"/>
    </source>
</evidence>
<name>A0A4P9Y998_ROZAC</name>
<dbReference type="AlphaFoldDB" id="A0A4P9Y998"/>